<protein>
    <submittedName>
        <fullName evidence="2">Uncharacterized protein</fullName>
    </submittedName>
</protein>
<keyword evidence="3" id="KW-1185">Reference proteome</keyword>
<dbReference type="OrthoDB" id="6396147at2"/>
<dbReference type="PROSITE" id="PS51257">
    <property type="entry name" value="PROKAR_LIPOPROTEIN"/>
    <property type="match status" value="1"/>
</dbReference>
<reference evidence="2 3" key="1">
    <citation type="submission" date="2019-03" db="EMBL/GenBank/DDBJ databases">
        <title>Genomic Encyclopedia of Archaeal and Bacterial Type Strains, Phase II (KMG-II): from individual species to whole genera.</title>
        <authorList>
            <person name="Goeker M."/>
        </authorList>
    </citation>
    <scope>NUCLEOTIDE SEQUENCE [LARGE SCALE GENOMIC DNA]</scope>
    <source>
        <strain evidence="2 3">DSM 15388</strain>
    </source>
</reference>
<feature type="chain" id="PRO_5020388462" evidence="1">
    <location>
        <begin position="25"/>
        <end position="470"/>
    </location>
</feature>
<evidence type="ECO:0000256" key="1">
    <source>
        <dbReference type="SAM" id="SignalP"/>
    </source>
</evidence>
<dbReference type="AlphaFoldDB" id="A0A4R3I5J5"/>
<name>A0A4R3I5J5_9GAMM</name>
<proteinExistence type="predicted"/>
<sequence length="470" mass="51307">MKTVQQIFLASLVPLLLAGCGASGVETTDGGTYSGDQQGDDNSTDWAAIELVELGENGLLKPNIQTILVDNELHVFYYDAHTVVEGETFDFGEEFDAVYDLMYLVWDVDAGEIVIEPEVVEVLDNSSGLSAAYDASSLQPNVIYQGGDIVDSCQVGQGNIMVSSEDSLGWYDETAAIGLVERTVDVLSDGLVGGSMDIAIDSDGNQHISYQFHYEGCDGINLNYPDLHYVLLDANTDYSSLENDAYAALEESVDGNLYSYSSGVLSGAELNVAGGVNSIVINDAGIPIILYSHQQTNTDAYGLKVAVRNEADDWSIEWIDEFEDCVVEGIDAALNPEGYISAAVYTYGCESDDDERDDDWHKLHYLTQTASGWTVEPLYTTKQIGQYPSLAFDGEGNPMIAYYEIETYSGSELTNLAVAYKEDGSWDLQEVSNYSDIGKYNQLKITDEGKALLVSYYDAGNSILLFEKDL</sequence>
<gene>
    <name evidence="2" type="ORF">BCF53_110145</name>
</gene>
<keyword evidence="1" id="KW-0732">Signal</keyword>
<accession>A0A4R3I5J5</accession>
<dbReference type="RefSeq" id="WP_132702113.1">
    <property type="nucleotide sequence ID" value="NZ_SLZR01000010.1"/>
</dbReference>
<comment type="caution">
    <text evidence="2">The sequence shown here is derived from an EMBL/GenBank/DDBJ whole genome shotgun (WGS) entry which is preliminary data.</text>
</comment>
<dbReference type="Proteomes" id="UP000295793">
    <property type="component" value="Unassembled WGS sequence"/>
</dbReference>
<evidence type="ECO:0000313" key="2">
    <source>
        <dbReference type="EMBL" id="TCS40223.1"/>
    </source>
</evidence>
<evidence type="ECO:0000313" key="3">
    <source>
        <dbReference type="Proteomes" id="UP000295793"/>
    </source>
</evidence>
<dbReference type="EMBL" id="SLZR01000010">
    <property type="protein sequence ID" value="TCS40223.1"/>
    <property type="molecule type" value="Genomic_DNA"/>
</dbReference>
<organism evidence="2 3">
    <name type="scientific">Reinekea marinisedimentorum</name>
    <dbReference type="NCBI Taxonomy" id="230495"/>
    <lineage>
        <taxon>Bacteria</taxon>
        <taxon>Pseudomonadati</taxon>
        <taxon>Pseudomonadota</taxon>
        <taxon>Gammaproteobacteria</taxon>
        <taxon>Oceanospirillales</taxon>
        <taxon>Saccharospirillaceae</taxon>
        <taxon>Reinekea</taxon>
    </lineage>
</organism>
<feature type="signal peptide" evidence="1">
    <location>
        <begin position="1"/>
        <end position="24"/>
    </location>
</feature>